<gene>
    <name evidence="2" type="ORF">ECPE_LOCUS14296</name>
</gene>
<dbReference type="SUPFAM" id="SSF48403">
    <property type="entry name" value="Ankyrin repeat"/>
    <property type="match status" value="1"/>
</dbReference>
<evidence type="ECO:0000259" key="1">
    <source>
        <dbReference type="SMART" id="SM00969"/>
    </source>
</evidence>
<dbReference type="SUPFAM" id="SSF158235">
    <property type="entry name" value="SOCS box-like"/>
    <property type="match status" value="1"/>
</dbReference>
<dbReference type="Gene3D" id="1.25.40.20">
    <property type="entry name" value="Ankyrin repeat-containing domain"/>
    <property type="match status" value="1"/>
</dbReference>
<dbReference type="EMBL" id="UZAN01057200">
    <property type="protein sequence ID" value="VDP91568.1"/>
    <property type="molecule type" value="Genomic_DNA"/>
</dbReference>
<proteinExistence type="predicted"/>
<dbReference type="AlphaFoldDB" id="A0A183B511"/>
<sequence>MAAKQGDALMICYLLAHGAHPSPVDMNNKTPLDYSTQGSLVHTILEDAQNKVPSLQALTRLAFRRVLRRLNREDMKLLRLPQCLCDYMTFSLL</sequence>
<feature type="domain" description="SOCS box" evidence="1">
    <location>
        <begin position="52"/>
        <end position="91"/>
    </location>
</feature>
<dbReference type="SMART" id="SM00969">
    <property type="entry name" value="SOCS_box"/>
    <property type="match status" value="1"/>
</dbReference>
<reference evidence="4" key="1">
    <citation type="submission" date="2016-06" db="UniProtKB">
        <authorList>
            <consortium name="WormBaseParasite"/>
        </authorList>
    </citation>
    <scope>IDENTIFICATION</scope>
</reference>
<keyword evidence="3" id="KW-1185">Reference proteome</keyword>
<dbReference type="Pfam" id="PF07525">
    <property type="entry name" value="SOCS_box"/>
    <property type="match status" value="1"/>
</dbReference>
<organism evidence="4">
    <name type="scientific">Echinostoma caproni</name>
    <dbReference type="NCBI Taxonomy" id="27848"/>
    <lineage>
        <taxon>Eukaryota</taxon>
        <taxon>Metazoa</taxon>
        <taxon>Spiralia</taxon>
        <taxon>Lophotrochozoa</taxon>
        <taxon>Platyhelminthes</taxon>
        <taxon>Trematoda</taxon>
        <taxon>Digenea</taxon>
        <taxon>Plagiorchiida</taxon>
        <taxon>Echinostomata</taxon>
        <taxon>Echinostomatoidea</taxon>
        <taxon>Echinostomatidae</taxon>
        <taxon>Echinostoma</taxon>
    </lineage>
</organism>
<name>A0A183B511_9TREM</name>
<dbReference type="InterPro" id="IPR036036">
    <property type="entry name" value="SOCS_box-like_dom_sf"/>
</dbReference>
<dbReference type="GO" id="GO:0035556">
    <property type="term" value="P:intracellular signal transduction"/>
    <property type="evidence" value="ECO:0007669"/>
    <property type="project" value="InterPro"/>
</dbReference>
<dbReference type="InterPro" id="IPR036770">
    <property type="entry name" value="Ankyrin_rpt-contain_sf"/>
</dbReference>
<dbReference type="InterPro" id="IPR001496">
    <property type="entry name" value="SOCS_box"/>
</dbReference>
<evidence type="ECO:0000313" key="3">
    <source>
        <dbReference type="Proteomes" id="UP000272942"/>
    </source>
</evidence>
<dbReference type="WBParaSite" id="ECPE_0001433601-mRNA-1">
    <property type="protein sequence ID" value="ECPE_0001433601-mRNA-1"/>
    <property type="gene ID" value="ECPE_0001433601"/>
</dbReference>
<reference evidence="2 3" key="2">
    <citation type="submission" date="2018-11" db="EMBL/GenBank/DDBJ databases">
        <authorList>
            <consortium name="Pathogen Informatics"/>
        </authorList>
    </citation>
    <scope>NUCLEOTIDE SEQUENCE [LARGE SCALE GENOMIC DNA]</scope>
    <source>
        <strain evidence="2 3">Egypt</strain>
    </source>
</reference>
<dbReference type="Proteomes" id="UP000272942">
    <property type="component" value="Unassembled WGS sequence"/>
</dbReference>
<accession>A0A183B511</accession>
<evidence type="ECO:0000313" key="4">
    <source>
        <dbReference type="WBParaSite" id="ECPE_0001433601-mRNA-1"/>
    </source>
</evidence>
<evidence type="ECO:0000313" key="2">
    <source>
        <dbReference type="EMBL" id="VDP91568.1"/>
    </source>
</evidence>
<protein>
    <submittedName>
        <fullName evidence="4">ANK_REP_REGION domain-containing protein</fullName>
    </submittedName>
</protein>